<organism evidence="2 3">
    <name type="scientific">Phialocephala subalpina</name>
    <dbReference type="NCBI Taxonomy" id="576137"/>
    <lineage>
        <taxon>Eukaryota</taxon>
        <taxon>Fungi</taxon>
        <taxon>Dikarya</taxon>
        <taxon>Ascomycota</taxon>
        <taxon>Pezizomycotina</taxon>
        <taxon>Leotiomycetes</taxon>
        <taxon>Helotiales</taxon>
        <taxon>Mollisiaceae</taxon>
        <taxon>Phialocephala</taxon>
        <taxon>Phialocephala fortinii species complex</taxon>
    </lineage>
</organism>
<keyword evidence="3" id="KW-1185">Reference proteome</keyword>
<feature type="signal peptide" evidence="1">
    <location>
        <begin position="1"/>
        <end position="21"/>
    </location>
</feature>
<evidence type="ECO:0000256" key="1">
    <source>
        <dbReference type="SAM" id="SignalP"/>
    </source>
</evidence>
<gene>
    <name evidence="2" type="ORF">PAC_05492</name>
</gene>
<sequence length="327" mass="35872">MSPHNMLKAFAAASLPIVATAVTVQSAVLLGNVTSSTTEDIRDLGFSGVVGDVALNSYGDTLICGDGLVEDRYYQTPRCVLLHANSAAYSEPGPTTLEDFNLDANENAQIFGGYSTKELAIAPESSYGMEVTNVIAGPGLTTQGIPYFLKNYRPDGHDHIVGGGVAVVDVTGPYPTCNHWWDCTKEPQYGDYSQVLADDGYIYVYAGTNKTIFYDGVYLTRVPHDQQQDFTEYEYWDGTQFTTGAEVRGKTAPKPEGPWGPMTEYVSLFNATEFAFCYSPSQQTRYDSSGKTLVISYTGYPNIIQAIKVVSHALFHRSERFRTDHSL</sequence>
<reference evidence="2 3" key="1">
    <citation type="submission" date="2016-03" db="EMBL/GenBank/DDBJ databases">
        <authorList>
            <person name="Ploux O."/>
        </authorList>
    </citation>
    <scope>NUCLEOTIDE SEQUENCE [LARGE SCALE GENOMIC DNA]</scope>
    <source>
        <strain evidence="2 3">UAMH 11012</strain>
    </source>
</reference>
<proteinExistence type="predicted"/>
<feature type="chain" id="PRO_5012882828" description="DUF4185 domain-containing protein" evidence="1">
    <location>
        <begin position="22"/>
        <end position="327"/>
    </location>
</feature>
<protein>
    <recommendedName>
        <fullName evidence="4">DUF4185 domain-containing protein</fullName>
    </recommendedName>
</protein>
<dbReference type="AlphaFoldDB" id="A0A1L7WS55"/>
<dbReference type="Proteomes" id="UP000184330">
    <property type="component" value="Unassembled WGS sequence"/>
</dbReference>
<evidence type="ECO:0008006" key="4">
    <source>
        <dbReference type="Google" id="ProtNLM"/>
    </source>
</evidence>
<name>A0A1L7WS55_9HELO</name>
<evidence type="ECO:0000313" key="2">
    <source>
        <dbReference type="EMBL" id="CZR55604.1"/>
    </source>
</evidence>
<dbReference type="EMBL" id="FJOG01000006">
    <property type="protein sequence ID" value="CZR55604.1"/>
    <property type="molecule type" value="Genomic_DNA"/>
</dbReference>
<evidence type="ECO:0000313" key="3">
    <source>
        <dbReference type="Proteomes" id="UP000184330"/>
    </source>
</evidence>
<accession>A0A1L7WS55</accession>
<keyword evidence="1" id="KW-0732">Signal</keyword>
<dbReference type="OrthoDB" id="2583188at2759"/>